<dbReference type="AlphaFoldDB" id="A0A5N5FAK6"/>
<reference evidence="3" key="2">
    <citation type="submission" date="2019-10" db="EMBL/GenBank/DDBJ databases">
        <title>A de novo genome assembly of a pear dwarfing rootstock.</title>
        <authorList>
            <person name="Wang F."/>
            <person name="Wang J."/>
            <person name="Li S."/>
            <person name="Zhang Y."/>
            <person name="Fang M."/>
            <person name="Ma L."/>
            <person name="Zhao Y."/>
            <person name="Jiang S."/>
        </authorList>
    </citation>
    <scope>NUCLEOTIDE SEQUENCE [LARGE SCALE GENOMIC DNA]</scope>
</reference>
<accession>A0A5N5FAK6</accession>
<reference evidence="2 3" key="3">
    <citation type="submission" date="2019-11" db="EMBL/GenBank/DDBJ databases">
        <title>A de novo genome assembly of a pear dwarfing rootstock.</title>
        <authorList>
            <person name="Wang F."/>
            <person name="Wang J."/>
            <person name="Li S."/>
            <person name="Zhang Y."/>
            <person name="Fang M."/>
            <person name="Ma L."/>
            <person name="Zhao Y."/>
            <person name="Jiang S."/>
        </authorList>
    </citation>
    <scope>NUCLEOTIDE SEQUENCE [LARGE SCALE GENOMIC DNA]</scope>
    <source>
        <strain evidence="2">S2</strain>
        <tissue evidence="2">Leaf</tissue>
    </source>
</reference>
<evidence type="ECO:0000256" key="1">
    <source>
        <dbReference type="SAM" id="Phobius"/>
    </source>
</evidence>
<comment type="caution">
    <text evidence="2">The sequence shown here is derived from an EMBL/GenBank/DDBJ whole genome shotgun (WGS) entry which is preliminary data.</text>
</comment>
<dbReference type="Proteomes" id="UP000327157">
    <property type="component" value="Chromosome 13"/>
</dbReference>
<keyword evidence="1" id="KW-0472">Membrane</keyword>
<evidence type="ECO:0000313" key="3">
    <source>
        <dbReference type="Proteomes" id="UP000327157"/>
    </source>
</evidence>
<keyword evidence="1" id="KW-0812">Transmembrane</keyword>
<proteinExistence type="predicted"/>
<sequence>MTLGAFVFWQSMDEVHVRIALHQDENLCDLYSNIYNVYGGRLPIVSFMLFLKFSFSLLVFSYLCICLEGFISADLIGLALLGSFSVLLSLGGKMAAMKL</sequence>
<protein>
    <submittedName>
        <fullName evidence="2">Uncharacterized protein</fullName>
    </submittedName>
</protein>
<name>A0A5N5FAK6_9ROSA</name>
<gene>
    <name evidence="2" type="ORF">D8674_010376</name>
</gene>
<dbReference type="PANTHER" id="PTHR37711">
    <property type="entry name" value="OS01G0908400 PROTEIN"/>
    <property type="match status" value="1"/>
</dbReference>
<dbReference type="EMBL" id="SMOL01000753">
    <property type="protein sequence ID" value="KAB2600105.1"/>
    <property type="molecule type" value="Genomic_DNA"/>
</dbReference>
<keyword evidence="1" id="KW-1133">Transmembrane helix</keyword>
<keyword evidence="3" id="KW-1185">Reference proteome</keyword>
<feature type="transmembrane region" description="Helical" evidence="1">
    <location>
        <begin position="42"/>
        <end position="63"/>
    </location>
</feature>
<reference evidence="2 3" key="1">
    <citation type="submission" date="2019-09" db="EMBL/GenBank/DDBJ databases">
        <authorList>
            <person name="Ou C."/>
        </authorList>
    </citation>
    <scope>NUCLEOTIDE SEQUENCE [LARGE SCALE GENOMIC DNA]</scope>
    <source>
        <strain evidence="2">S2</strain>
        <tissue evidence="2">Leaf</tissue>
    </source>
</reference>
<dbReference type="PANTHER" id="PTHR37711:SF1">
    <property type="entry name" value="OS01G0908400 PROTEIN"/>
    <property type="match status" value="1"/>
</dbReference>
<organism evidence="2 3">
    <name type="scientific">Pyrus ussuriensis x Pyrus communis</name>
    <dbReference type="NCBI Taxonomy" id="2448454"/>
    <lineage>
        <taxon>Eukaryota</taxon>
        <taxon>Viridiplantae</taxon>
        <taxon>Streptophyta</taxon>
        <taxon>Embryophyta</taxon>
        <taxon>Tracheophyta</taxon>
        <taxon>Spermatophyta</taxon>
        <taxon>Magnoliopsida</taxon>
        <taxon>eudicotyledons</taxon>
        <taxon>Gunneridae</taxon>
        <taxon>Pentapetalae</taxon>
        <taxon>rosids</taxon>
        <taxon>fabids</taxon>
        <taxon>Rosales</taxon>
        <taxon>Rosaceae</taxon>
        <taxon>Amygdaloideae</taxon>
        <taxon>Maleae</taxon>
        <taxon>Pyrus</taxon>
    </lineage>
</organism>
<feature type="transmembrane region" description="Helical" evidence="1">
    <location>
        <begin position="69"/>
        <end position="90"/>
    </location>
</feature>
<evidence type="ECO:0000313" key="2">
    <source>
        <dbReference type="EMBL" id="KAB2600105.1"/>
    </source>
</evidence>